<accession>A0ACA9SPJ6</accession>
<keyword evidence="2" id="KW-1185">Reference proteome</keyword>
<dbReference type="EMBL" id="CAJVQC010146513">
    <property type="protein sequence ID" value="CAG8845382.1"/>
    <property type="molecule type" value="Genomic_DNA"/>
</dbReference>
<reference evidence="1" key="1">
    <citation type="submission" date="2021-06" db="EMBL/GenBank/DDBJ databases">
        <authorList>
            <person name="Kallberg Y."/>
            <person name="Tangrot J."/>
            <person name="Rosling A."/>
        </authorList>
    </citation>
    <scope>NUCLEOTIDE SEQUENCE</scope>
    <source>
        <strain evidence="1">MA461A</strain>
    </source>
</reference>
<proteinExistence type="predicted"/>
<evidence type="ECO:0000313" key="1">
    <source>
        <dbReference type="EMBL" id="CAG8845382.1"/>
    </source>
</evidence>
<name>A0ACA9SPJ6_9GLOM</name>
<gene>
    <name evidence="1" type="ORF">RPERSI_LOCUS33644</name>
</gene>
<organism evidence="1 2">
    <name type="scientific">Racocetra persica</name>
    <dbReference type="NCBI Taxonomy" id="160502"/>
    <lineage>
        <taxon>Eukaryota</taxon>
        <taxon>Fungi</taxon>
        <taxon>Fungi incertae sedis</taxon>
        <taxon>Mucoromycota</taxon>
        <taxon>Glomeromycotina</taxon>
        <taxon>Glomeromycetes</taxon>
        <taxon>Diversisporales</taxon>
        <taxon>Gigasporaceae</taxon>
        <taxon>Racocetra</taxon>
    </lineage>
</organism>
<protein>
    <submittedName>
        <fullName evidence="1">2747_t:CDS:1</fullName>
    </submittedName>
</protein>
<comment type="caution">
    <text evidence="1">The sequence shown here is derived from an EMBL/GenBank/DDBJ whole genome shotgun (WGS) entry which is preliminary data.</text>
</comment>
<sequence>NGVESGQAFKNCLGSLNDTTSYDLLLKYPFSSSSVINSGEIIELCW</sequence>
<dbReference type="Proteomes" id="UP000789920">
    <property type="component" value="Unassembled WGS sequence"/>
</dbReference>
<evidence type="ECO:0000313" key="2">
    <source>
        <dbReference type="Proteomes" id="UP000789920"/>
    </source>
</evidence>
<feature type="non-terminal residue" evidence="1">
    <location>
        <position position="1"/>
    </location>
</feature>